<dbReference type="InterPro" id="IPR011050">
    <property type="entry name" value="Pectin_lyase_fold/virulence"/>
</dbReference>
<keyword evidence="2" id="KW-0946">Virion</keyword>
<accession>A0A6J5Q1S9</accession>
<dbReference type="GO" id="GO:0019058">
    <property type="term" value="P:viral life cycle"/>
    <property type="evidence" value="ECO:0007669"/>
    <property type="project" value="UniProtKB-ARBA"/>
</dbReference>
<evidence type="ECO:0000256" key="2">
    <source>
        <dbReference type="ARBA" id="ARBA00022844"/>
    </source>
</evidence>
<evidence type="ECO:0000313" key="3">
    <source>
        <dbReference type="EMBL" id="CAB4175398.1"/>
    </source>
</evidence>
<dbReference type="GO" id="GO:0051701">
    <property type="term" value="P:biological process involved in interaction with host"/>
    <property type="evidence" value="ECO:0007669"/>
    <property type="project" value="UniProtKB-ARBA"/>
</dbReference>
<gene>
    <name evidence="3" type="ORF">UFOVP972_170</name>
</gene>
<organism evidence="3">
    <name type="scientific">uncultured Caudovirales phage</name>
    <dbReference type="NCBI Taxonomy" id="2100421"/>
    <lineage>
        <taxon>Viruses</taxon>
        <taxon>Duplodnaviria</taxon>
        <taxon>Heunggongvirae</taxon>
        <taxon>Uroviricota</taxon>
        <taxon>Caudoviricetes</taxon>
        <taxon>Peduoviridae</taxon>
        <taxon>Maltschvirus</taxon>
        <taxon>Maltschvirus maltsch</taxon>
    </lineage>
</organism>
<dbReference type="GO" id="GO:0044423">
    <property type="term" value="C:virion component"/>
    <property type="evidence" value="ECO:0007669"/>
    <property type="project" value="UniProtKB-KW"/>
</dbReference>
<evidence type="ECO:0000256" key="1">
    <source>
        <dbReference type="ARBA" id="ARBA00004328"/>
    </source>
</evidence>
<dbReference type="EMBL" id="LR796923">
    <property type="protein sequence ID" value="CAB4175398.1"/>
    <property type="molecule type" value="Genomic_DNA"/>
</dbReference>
<protein>
    <submittedName>
        <fullName evidence="3">Uncharacterized protein</fullName>
    </submittedName>
</protein>
<reference evidence="3" key="1">
    <citation type="submission" date="2020-05" db="EMBL/GenBank/DDBJ databases">
        <authorList>
            <person name="Chiriac C."/>
            <person name="Salcher M."/>
            <person name="Ghai R."/>
            <person name="Kavagutti S V."/>
        </authorList>
    </citation>
    <scope>NUCLEOTIDE SEQUENCE</scope>
</reference>
<comment type="subcellular location">
    <subcellularLocation>
        <location evidence="1">Virion</location>
    </subcellularLocation>
</comment>
<sequence length="344" mass="35588">MGITTRDFGPYEKGAKLTIAEMDENFNYLNDYGVVTTENEYYVLAGFDGDHPSDGSKASPYPTIALARAAAEAAGHNDSNPAFIILLSNITENVTLGGGGVWLTSAHGTGTHGSFILTGTITINGASASLVSNHFSISNLRIVAPNNAPGILFTGSNPQRLFMRDLWIDASGTTGSCVTADNTGTGSVCHLNTGHLTHSGTHDVYCFKAEKGNMYLTDIETSGSNVQVAKVGLGVTLTLDSSEIDATGSAAIEVYGGTLVITRSTINNTKSGGHGIACNTTGSLVTIGDCLFNVNSAGGGKAVYGAPLTASALFFQYIAFYPGSNRGLSASPVITATALETDFI</sequence>
<proteinExistence type="predicted"/>
<name>A0A6J5Q1S9_9CAUD</name>
<dbReference type="SUPFAM" id="SSF51126">
    <property type="entry name" value="Pectin lyase-like"/>
    <property type="match status" value="1"/>
</dbReference>